<name>A0ABX8GTC8_9BACT</name>
<evidence type="ECO:0000313" key="2">
    <source>
        <dbReference type="Proteomes" id="UP000682802"/>
    </source>
</evidence>
<dbReference type="Pfam" id="PF13715">
    <property type="entry name" value="CarbopepD_reg_2"/>
    <property type="match status" value="1"/>
</dbReference>
<sequence length="243" mass="28007">MKTGIKLTIDQRCNADTKDFKPTRNGGFCLHCQKEVINFKDKSDKEIINYFNNTRSVICGRFQPKQLKEYQFSSKDLTIVKEKRTWFSSLAAITFLSVLPFTDAKSQELKTNVSISSLNHIGKRVEGETQDDTQRRITVVGVVKDKEEYFDVLPGVNVFIKGTSISTITNLDGKFKLENVPIGSEIEFMFIGYENLTFKVKNTEVKEIELMMDQSQDWLGNVQVHEIYTSNKKTFWQRIKGIF</sequence>
<evidence type="ECO:0000313" key="1">
    <source>
        <dbReference type="EMBL" id="QWG06850.1"/>
    </source>
</evidence>
<dbReference type="SUPFAM" id="SSF49464">
    <property type="entry name" value="Carboxypeptidase regulatory domain-like"/>
    <property type="match status" value="1"/>
</dbReference>
<gene>
    <name evidence="1" type="ORF">KM029_16295</name>
</gene>
<organism evidence="1 2">
    <name type="scientific">Flammeovirga kamogawensis</name>
    <dbReference type="NCBI Taxonomy" id="373891"/>
    <lineage>
        <taxon>Bacteria</taxon>
        <taxon>Pseudomonadati</taxon>
        <taxon>Bacteroidota</taxon>
        <taxon>Cytophagia</taxon>
        <taxon>Cytophagales</taxon>
        <taxon>Flammeovirgaceae</taxon>
        <taxon>Flammeovirga</taxon>
    </lineage>
</organism>
<dbReference type="RefSeq" id="WP_144074255.1">
    <property type="nucleotide sequence ID" value="NZ_CP076128.1"/>
</dbReference>
<keyword evidence="2" id="KW-1185">Reference proteome</keyword>
<dbReference type="Proteomes" id="UP000682802">
    <property type="component" value="Chromosome 1"/>
</dbReference>
<reference evidence="1 2" key="1">
    <citation type="submission" date="2021-05" db="EMBL/GenBank/DDBJ databases">
        <title>Comparative genomic studies on the polysaccharide-degrading batcterial strains of the Flammeovirga genus.</title>
        <authorList>
            <person name="Zewei F."/>
            <person name="Zheng Z."/>
            <person name="Yu L."/>
            <person name="Ruyue G."/>
            <person name="Yanhong M."/>
            <person name="Yuanyuan C."/>
            <person name="Jingyan G."/>
            <person name="Wenjun H."/>
        </authorList>
    </citation>
    <scope>NUCLEOTIDE SEQUENCE [LARGE SCALE GENOMIC DNA]</scope>
    <source>
        <strain evidence="1 2">YS10</strain>
    </source>
</reference>
<protein>
    <submittedName>
        <fullName evidence="1">Carboxypeptidase-like regulatory domain-containing protein</fullName>
    </submittedName>
</protein>
<dbReference type="InterPro" id="IPR008969">
    <property type="entry name" value="CarboxyPept-like_regulatory"/>
</dbReference>
<accession>A0ABX8GTC8</accession>
<dbReference type="Gene3D" id="2.60.40.1120">
    <property type="entry name" value="Carboxypeptidase-like, regulatory domain"/>
    <property type="match status" value="1"/>
</dbReference>
<proteinExistence type="predicted"/>
<dbReference type="EMBL" id="CP076128">
    <property type="protein sequence ID" value="QWG06850.1"/>
    <property type="molecule type" value="Genomic_DNA"/>
</dbReference>